<name>A0AAP0FZW7_9ASPA</name>
<dbReference type="EMBL" id="JBBWWQ010000015">
    <property type="protein sequence ID" value="KAK8928810.1"/>
    <property type="molecule type" value="Genomic_DNA"/>
</dbReference>
<dbReference type="InterPro" id="IPR027640">
    <property type="entry name" value="Kinesin-like_fam"/>
</dbReference>
<evidence type="ECO:0000313" key="6">
    <source>
        <dbReference type="Proteomes" id="UP001418222"/>
    </source>
</evidence>
<dbReference type="InterPro" id="IPR027417">
    <property type="entry name" value="P-loop_NTPase"/>
</dbReference>
<comment type="similarity">
    <text evidence="3">Belongs to the TRAFAC class myosin-kinesin ATPase superfamily. Kinesin family.</text>
</comment>
<accession>A0AAP0FZW7</accession>
<dbReference type="SMART" id="SM00129">
    <property type="entry name" value="KISc"/>
    <property type="match status" value="1"/>
</dbReference>
<organism evidence="5 6">
    <name type="scientific">Platanthera zijinensis</name>
    <dbReference type="NCBI Taxonomy" id="2320716"/>
    <lineage>
        <taxon>Eukaryota</taxon>
        <taxon>Viridiplantae</taxon>
        <taxon>Streptophyta</taxon>
        <taxon>Embryophyta</taxon>
        <taxon>Tracheophyta</taxon>
        <taxon>Spermatophyta</taxon>
        <taxon>Magnoliopsida</taxon>
        <taxon>Liliopsida</taxon>
        <taxon>Asparagales</taxon>
        <taxon>Orchidaceae</taxon>
        <taxon>Orchidoideae</taxon>
        <taxon>Orchideae</taxon>
        <taxon>Orchidinae</taxon>
        <taxon>Platanthera</taxon>
    </lineage>
</organism>
<dbReference type="GO" id="GO:0008017">
    <property type="term" value="F:microtubule binding"/>
    <property type="evidence" value="ECO:0007669"/>
    <property type="project" value="InterPro"/>
</dbReference>
<dbReference type="PROSITE" id="PS50067">
    <property type="entry name" value="KINESIN_MOTOR_2"/>
    <property type="match status" value="1"/>
</dbReference>
<dbReference type="GO" id="GO:0005874">
    <property type="term" value="C:microtubule"/>
    <property type="evidence" value="ECO:0007669"/>
    <property type="project" value="UniProtKB-KW"/>
</dbReference>
<dbReference type="GO" id="GO:0005524">
    <property type="term" value="F:ATP binding"/>
    <property type="evidence" value="ECO:0007669"/>
    <property type="project" value="InterPro"/>
</dbReference>
<dbReference type="InterPro" id="IPR001752">
    <property type="entry name" value="Kinesin_motor_dom"/>
</dbReference>
<dbReference type="Gene3D" id="3.40.850.10">
    <property type="entry name" value="Kinesin motor domain"/>
    <property type="match status" value="1"/>
</dbReference>
<comment type="caution">
    <text evidence="5">The sequence shown here is derived from an EMBL/GenBank/DDBJ whole genome shotgun (WGS) entry which is preliminary data.</text>
</comment>
<keyword evidence="6" id="KW-1185">Reference proteome</keyword>
<sequence>MLINSGTRKTYTMEGTVENRGVNYRTLEELFKVVGDRKDLFDYDISVSFLEVYNEQIRDLLPLSPSSNKLELKAAAWFHHAPILEAKVHNLGDVWTVLDDGKNARAVGSTNLNEHSSRSHCMLCIIVKTVNLVTREVTQSKLWLCYLAGSERFAKSDAQGERLKEAQHINRPFSALGDVMFALSSKRSHVPYRNSKLTYLLQDSLGGSAKTIMFVQISHSETDLTETLSSLNFASRVSEISLGHAKKLVDKSRDCRASHGKTKMLDQKLKAREPSCSSKVKEHKILKFIAQQKAKVPEQKLKAREPSCSANDQGTLRRLKSTKYQNL</sequence>
<dbReference type="PANTHER" id="PTHR47972:SF18">
    <property type="entry name" value="KINESIN-LIKE PROTEIN KIN-14R"/>
    <property type="match status" value="1"/>
</dbReference>
<dbReference type="Proteomes" id="UP001418222">
    <property type="component" value="Unassembled WGS sequence"/>
</dbReference>
<gene>
    <name evidence="5" type="primary">ATK4</name>
    <name evidence="5" type="ORF">KSP39_PZI017468</name>
</gene>
<keyword evidence="1" id="KW-0493">Microtubule</keyword>
<reference evidence="5 6" key="1">
    <citation type="journal article" date="2022" name="Nat. Plants">
        <title>Genomes of leafy and leafless Platanthera orchids illuminate the evolution of mycoheterotrophy.</title>
        <authorList>
            <person name="Li M.H."/>
            <person name="Liu K.W."/>
            <person name="Li Z."/>
            <person name="Lu H.C."/>
            <person name="Ye Q.L."/>
            <person name="Zhang D."/>
            <person name="Wang J.Y."/>
            <person name="Li Y.F."/>
            <person name="Zhong Z.M."/>
            <person name="Liu X."/>
            <person name="Yu X."/>
            <person name="Liu D.K."/>
            <person name="Tu X.D."/>
            <person name="Liu B."/>
            <person name="Hao Y."/>
            <person name="Liao X.Y."/>
            <person name="Jiang Y.T."/>
            <person name="Sun W.H."/>
            <person name="Chen J."/>
            <person name="Chen Y.Q."/>
            <person name="Ai Y."/>
            <person name="Zhai J.W."/>
            <person name="Wu S.S."/>
            <person name="Zhou Z."/>
            <person name="Hsiao Y.Y."/>
            <person name="Wu W.L."/>
            <person name="Chen Y.Y."/>
            <person name="Lin Y.F."/>
            <person name="Hsu J.L."/>
            <person name="Li C.Y."/>
            <person name="Wang Z.W."/>
            <person name="Zhao X."/>
            <person name="Zhong W.Y."/>
            <person name="Ma X.K."/>
            <person name="Ma L."/>
            <person name="Huang J."/>
            <person name="Chen G.Z."/>
            <person name="Huang M.Z."/>
            <person name="Huang L."/>
            <person name="Peng D.H."/>
            <person name="Luo Y.B."/>
            <person name="Zou S.Q."/>
            <person name="Chen S.P."/>
            <person name="Lan S."/>
            <person name="Tsai W.C."/>
            <person name="Van de Peer Y."/>
            <person name="Liu Z.J."/>
        </authorList>
    </citation>
    <scope>NUCLEOTIDE SEQUENCE [LARGE SCALE GENOMIC DNA]</scope>
    <source>
        <strain evidence="5">Lor287</strain>
    </source>
</reference>
<feature type="domain" description="Kinesin motor" evidence="4">
    <location>
        <begin position="1"/>
        <end position="240"/>
    </location>
</feature>
<dbReference type="AlphaFoldDB" id="A0AAP0FZW7"/>
<dbReference type="Pfam" id="PF00225">
    <property type="entry name" value="Kinesin"/>
    <property type="match status" value="1"/>
</dbReference>
<proteinExistence type="inferred from homology"/>
<evidence type="ECO:0000256" key="3">
    <source>
        <dbReference type="PROSITE-ProRule" id="PRU00283"/>
    </source>
</evidence>
<evidence type="ECO:0000256" key="2">
    <source>
        <dbReference type="ARBA" id="ARBA00023175"/>
    </source>
</evidence>
<protein>
    <submittedName>
        <fullName evidence="5">Kinesin-4</fullName>
    </submittedName>
</protein>
<evidence type="ECO:0000259" key="4">
    <source>
        <dbReference type="PROSITE" id="PS50067"/>
    </source>
</evidence>
<dbReference type="GO" id="GO:0003777">
    <property type="term" value="F:microtubule motor activity"/>
    <property type="evidence" value="ECO:0007669"/>
    <property type="project" value="InterPro"/>
</dbReference>
<dbReference type="PRINTS" id="PR00380">
    <property type="entry name" value="KINESINHEAVY"/>
</dbReference>
<keyword evidence="2" id="KW-0505">Motor protein</keyword>
<evidence type="ECO:0000313" key="5">
    <source>
        <dbReference type="EMBL" id="KAK8928810.1"/>
    </source>
</evidence>
<dbReference type="PANTHER" id="PTHR47972">
    <property type="entry name" value="KINESIN-LIKE PROTEIN KLP-3"/>
    <property type="match status" value="1"/>
</dbReference>
<dbReference type="SUPFAM" id="SSF52540">
    <property type="entry name" value="P-loop containing nucleoside triphosphate hydrolases"/>
    <property type="match status" value="1"/>
</dbReference>
<evidence type="ECO:0000256" key="1">
    <source>
        <dbReference type="ARBA" id="ARBA00022701"/>
    </source>
</evidence>
<comment type="caution">
    <text evidence="3">Lacks conserved residue(s) required for the propagation of feature annotation.</text>
</comment>
<dbReference type="InterPro" id="IPR036961">
    <property type="entry name" value="Kinesin_motor_dom_sf"/>
</dbReference>
<dbReference type="GO" id="GO:0007018">
    <property type="term" value="P:microtubule-based movement"/>
    <property type="evidence" value="ECO:0007669"/>
    <property type="project" value="InterPro"/>
</dbReference>